<sequence length="128" mass="14125">MRPAFMLLPLVALTACATPREQCIADVTRDTRILSSLINETEANLARGYALDERREVRTITRTCRGETSEGEAFSFPCKDTRTVTTTQPVAIDLEAEAAKLESLRERFELVQAGSNQAVAQCIAVHPE</sequence>
<name>A0ABZ2V1Z9_9RHOB</name>
<keyword evidence="2" id="KW-1185">Reference proteome</keyword>
<evidence type="ECO:0000313" key="1">
    <source>
        <dbReference type="EMBL" id="WZC48517.1"/>
    </source>
</evidence>
<dbReference type="EMBL" id="CP150951">
    <property type="protein sequence ID" value="WZC48517.1"/>
    <property type="molecule type" value="Genomic_DNA"/>
</dbReference>
<dbReference type="Proteomes" id="UP001440612">
    <property type="component" value="Chromosome"/>
</dbReference>
<accession>A0ABZ2V1Z9</accession>
<protein>
    <submittedName>
        <fullName evidence="1">Uncharacterized protein</fullName>
    </submittedName>
</protein>
<organism evidence="1 2">
    <name type="scientific">Yoonia phaeophyticola</name>
    <dbReference type="NCBI Taxonomy" id="3137369"/>
    <lineage>
        <taxon>Bacteria</taxon>
        <taxon>Pseudomonadati</taxon>
        <taxon>Pseudomonadota</taxon>
        <taxon>Alphaproteobacteria</taxon>
        <taxon>Rhodobacterales</taxon>
        <taxon>Paracoccaceae</taxon>
        <taxon>Yoonia</taxon>
    </lineage>
</organism>
<reference evidence="2" key="1">
    <citation type="submission" date="2024-04" db="EMBL/GenBank/DDBJ databases">
        <title>Phylogenomic analyses of a clade within the roseobacter group suggest taxonomic reassignments of species of the genera Aestuariivita, Citreicella, Loktanella, Nautella, Pelagibaca, Ruegeria, Thalassobius, Thiobacimonas and Tropicibacter, and the proposal o.</title>
        <authorList>
            <person name="Jeon C.O."/>
        </authorList>
    </citation>
    <scope>NUCLEOTIDE SEQUENCE [LARGE SCALE GENOMIC DNA]</scope>
    <source>
        <strain evidence="2">BS5-3</strain>
    </source>
</reference>
<dbReference type="PROSITE" id="PS51257">
    <property type="entry name" value="PROKAR_LIPOPROTEIN"/>
    <property type="match status" value="1"/>
</dbReference>
<proteinExistence type="predicted"/>
<gene>
    <name evidence="1" type="ORF">AABB29_16940</name>
</gene>
<evidence type="ECO:0000313" key="2">
    <source>
        <dbReference type="Proteomes" id="UP001440612"/>
    </source>
</evidence>
<dbReference type="RefSeq" id="WP_341366632.1">
    <property type="nucleotide sequence ID" value="NZ_CP150951.2"/>
</dbReference>